<organism evidence="2 3">
    <name type="scientific">Larinioides sclopetarius</name>
    <dbReference type="NCBI Taxonomy" id="280406"/>
    <lineage>
        <taxon>Eukaryota</taxon>
        <taxon>Metazoa</taxon>
        <taxon>Ecdysozoa</taxon>
        <taxon>Arthropoda</taxon>
        <taxon>Chelicerata</taxon>
        <taxon>Arachnida</taxon>
        <taxon>Araneae</taxon>
        <taxon>Araneomorphae</taxon>
        <taxon>Entelegynae</taxon>
        <taxon>Araneoidea</taxon>
        <taxon>Araneidae</taxon>
        <taxon>Larinioides</taxon>
    </lineage>
</organism>
<evidence type="ECO:0000313" key="2">
    <source>
        <dbReference type="EMBL" id="CAL1281154.1"/>
    </source>
</evidence>
<dbReference type="EMBL" id="CAXIEN010000141">
    <property type="protein sequence ID" value="CAL1281154.1"/>
    <property type="molecule type" value="Genomic_DNA"/>
</dbReference>
<proteinExistence type="predicted"/>
<keyword evidence="3" id="KW-1185">Reference proteome</keyword>
<dbReference type="Proteomes" id="UP001497382">
    <property type="component" value="Unassembled WGS sequence"/>
</dbReference>
<evidence type="ECO:0000313" key="3">
    <source>
        <dbReference type="Proteomes" id="UP001497382"/>
    </source>
</evidence>
<accession>A0AAV2AB11</accession>
<feature type="region of interest" description="Disordered" evidence="1">
    <location>
        <begin position="39"/>
        <end position="62"/>
    </location>
</feature>
<gene>
    <name evidence="2" type="ORF">LARSCL_LOCUS11400</name>
</gene>
<evidence type="ECO:0000256" key="1">
    <source>
        <dbReference type="SAM" id="MobiDB-lite"/>
    </source>
</evidence>
<protein>
    <recommendedName>
        <fullName evidence="4">C2H2-type domain-containing protein</fullName>
    </recommendedName>
</protein>
<sequence length="1128" mass="126387">MGASDSLRSSRRKNAGLKSHQCVSCSTCMTYEKHHYSQLKNHPLTSDSKTKRDKGKRKDKFCERSEETKKTCTLEIHKDRKGTDKSKTKLNVRSLKGNYTTNKIDVCGIFDSRNFESTDLANGGVNQPVGSVPTGDLKAINSVQARTIKKKRKGPKDDKFCKKFGKMIANYTLEVHKRCAEKSKFNEKVLKPKVNCNQTSSRYVKGKGCKNKKNCDETLNKSLESSCLMNDGVFLLQPNILLRDIKEPTNNASDLSEMRSTEPSVTEDMTFKSLNKYFLDGPFWQQLTSTANTDFQNEFRTNFNTVKHIVLESIEKISQNKDAFEMECRYGMDVTLNDLNEDLNIFSEESISHFGFSLLDASVGLGSEENKETKSNKQPFDISSAIIPFELTSACDAICNEKTSVTCEEQNPFSNNCNAFDTNNSASDELNQSIPLLLNEQLNDLPAVLDHSDMPELSIMDGENFDLENTISQTFVDLHQNSCVRSAETECISKHSRIVNIDDSIKPENQTVPQESGISGNAKINLDDLIHRLYEDYDECLIVEKSKKVANERYKCGKCCKLFELKTGHLHKTCDVNIRTVIIDNLNFICMKCCALLENLDVLSSHKEKCQSANKSVINKSKDLNVSGCSKSPSSVDKTDLISIDNILKGNYVSNASYQNVKDQNSLIENPQNSISTFICPQCKKQIIGKHAQEQHHCKTSIFEYENSSASDDVLSKVLSSNIQNNLSMKSNMDLGNSQCKLTNPITADFASKSGTFNSEMSSFIANMAERGLCSPNKGAKFSVPLSYKSMSDMLSYFLNLGIKKEENESGPNQLPSTPETCINCKKPLHFEMPAVDDTCLSIYCNNPLYLDLPCSVCKHLYPVVIRKDILNILTRLLDKFKNVQEDTLQGKQIDVGNKIKEENSETILPRIEQVVTISSDDFFYMNESDTTNPTENSFQQIHSDPLKQKIVQNVNINMNSSVTNPVVPHSLSIPEQVESASLESCNLNMNSSVINPAIHYPSSFPQQTENTAFTSCNVNLTRDGSIASSVGPLHSPSMQEQIQNTLVAYCDDSSVSIQEQIIIPSEIILENDFFSEPDLYMKDSDPDNLTYICGECFSSLMREQIAKHFYENHETLKNKFNVADASS</sequence>
<evidence type="ECO:0008006" key="4">
    <source>
        <dbReference type="Google" id="ProtNLM"/>
    </source>
</evidence>
<comment type="caution">
    <text evidence="2">The sequence shown here is derived from an EMBL/GenBank/DDBJ whole genome shotgun (WGS) entry which is preliminary data.</text>
</comment>
<dbReference type="AlphaFoldDB" id="A0AAV2AB11"/>
<name>A0AAV2AB11_9ARAC</name>
<reference evidence="2 3" key="1">
    <citation type="submission" date="2024-04" db="EMBL/GenBank/DDBJ databases">
        <authorList>
            <person name="Rising A."/>
            <person name="Reimegard J."/>
            <person name="Sonavane S."/>
            <person name="Akerstrom W."/>
            <person name="Nylinder S."/>
            <person name="Hedman E."/>
            <person name="Kallberg Y."/>
        </authorList>
    </citation>
    <scope>NUCLEOTIDE SEQUENCE [LARGE SCALE GENOMIC DNA]</scope>
</reference>